<keyword evidence="2" id="KW-1185">Reference proteome</keyword>
<dbReference type="EMBL" id="CABPSH010000010">
    <property type="protein sequence ID" value="VVE31131.1"/>
    <property type="molecule type" value="Genomic_DNA"/>
</dbReference>
<name>A0A5E4X447_9BURK</name>
<protein>
    <submittedName>
        <fullName evidence="1">Uncharacterized protein</fullName>
    </submittedName>
</protein>
<accession>A0A5E4X447</accession>
<proteinExistence type="predicted"/>
<evidence type="ECO:0000313" key="2">
    <source>
        <dbReference type="Proteomes" id="UP000400981"/>
    </source>
</evidence>
<sequence length="198" mass="20821">MQTTSNLLDLETVVLSSGGHTAESGQHCLLEVVSMFAGEPFGDSPACVDPVLAAFGRAWNDGMRTDEERAQLKQYIPLLVGTAGSKELSEKRSWMAFDWLVRVHCAAWLALTPALKVHADILVSLPAITCNAELDIALPKINEARAAAWAAAGAAAGAAAWDAAWAAAWAAAGDALGPTVKTLQVSAHELFARMIAAK</sequence>
<reference evidence="1 2" key="1">
    <citation type="submission" date="2019-08" db="EMBL/GenBank/DDBJ databases">
        <authorList>
            <person name="Peeters C."/>
        </authorList>
    </citation>
    <scope>NUCLEOTIDE SEQUENCE [LARGE SCALE GENOMIC DNA]</scope>
    <source>
        <strain evidence="1 2">LMG 31012</strain>
    </source>
</reference>
<dbReference type="OrthoDB" id="7264945at2"/>
<evidence type="ECO:0000313" key="1">
    <source>
        <dbReference type="EMBL" id="VVE31131.1"/>
    </source>
</evidence>
<gene>
    <name evidence="1" type="ORF">PEP31012_03682</name>
</gene>
<organism evidence="1 2">
    <name type="scientific">Pandoraea eparura</name>
    <dbReference type="NCBI Taxonomy" id="2508291"/>
    <lineage>
        <taxon>Bacteria</taxon>
        <taxon>Pseudomonadati</taxon>
        <taxon>Pseudomonadota</taxon>
        <taxon>Betaproteobacteria</taxon>
        <taxon>Burkholderiales</taxon>
        <taxon>Burkholderiaceae</taxon>
        <taxon>Pandoraea</taxon>
    </lineage>
</organism>
<dbReference type="AlphaFoldDB" id="A0A5E4X447"/>
<dbReference type="Proteomes" id="UP000400981">
    <property type="component" value="Unassembled WGS sequence"/>
</dbReference>
<dbReference type="RefSeq" id="WP_150590741.1">
    <property type="nucleotide sequence ID" value="NZ_CABPSH010000010.1"/>
</dbReference>